<dbReference type="EMBL" id="ML986585">
    <property type="protein sequence ID" value="KAF2268730.1"/>
    <property type="molecule type" value="Genomic_DNA"/>
</dbReference>
<dbReference type="Proteomes" id="UP000800093">
    <property type="component" value="Unassembled WGS sequence"/>
</dbReference>
<proteinExistence type="predicted"/>
<organism evidence="2 3">
    <name type="scientific">Lojkania enalia</name>
    <dbReference type="NCBI Taxonomy" id="147567"/>
    <lineage>
        <taxon>Eukaryota</taxon>
        <taxon>Fungi</taxon>
        <taxon>Dikarya</taxon>
        <taxon>Ascomycota</taxon>
        <taxon>Pezizomycotina</taxon>
        <taxon>Dothideomycetes</taxon>
        <taxon>Pleosporomycetidae</taxon>
        <taxon>Pleosporales</taxon>
        <taxon>Pleosporales incertae sedis</taxon>
        <taxon>Lojkania</taxon>
    </lineage>
</organism>
<gene>
    <name evidence="2" type="ORF">CC78DRAFT_575712</name>
</gene>
<protein>
    <submittedName>
        <fullName evidence="2">Uncharacterized protein</fullName>
    </submittedName>
</protein>
<name>A0A9P4KHI3_9PLEO</name>
<dbReference type="AlphaFoldDB" id="A0A9P4KHI3"/>
<accession>A0A9P4KHI3</accession>
<keyword evidence="3" id="KW-1185">Reference proteome</keyword>
<feature type="compositionally biased region" description="Polar residues" evidence="1">
    <location>
        <begin position="118"/>
        <end position="130"/>
    </location>
</feature>
<evidence type="ECO:0000313" key="2">
    <source>
        <dbReference type="EMBL" id="KAF2268730.1"/>
    </source>
</evidence>
<evidence type="ECO:0000256" key="1">
    <source>
        <dbReference type="SAM" id="MobiDB-lite"/>
    </source>
</evidence>
<feature type="region of interest" description="Disordered" evidence="1">
    <location>
        <begin position="109"/>
        <end position="151"/>
    </location>
</feature>
<evidence type="ECO:0000313" key="3">
    <source>
        <dbReference type="Proteomes" id="UP000800093"/>
    </source>
</evidence>
<sequence length="151" mass="16672">MALRGNLWHPLAQQPAQRIYETIVTSLRWSPLSFTNTASLSTNMDKEYVKDMLQGGKAPCDREMPPSKVEAASSWIIASDKPGPRERNMTLLVADFAKVTHLVFEQQPDSPAAPVISRPQSPSSCHTGAESTMEGRGWQYARPSIDERGSS</sequence>
<reference evidence="3" key="1">
    <citation type="journal article" date="2020" name="Stud. Mycol.">
        <title>101 Dothideomycetes genomes: A test case for predicting lifestyles and emergence of pathogens.</title>
        <authorList>
            <person name="Haridas S."/>
            <person name="Albert R."/>
            <person name="Binder M."/>
            <person name="Bloem J."/>
            <person name="LaButti K."/>
            <person name="Salamov A."/>
            <person name="Andreopoulos B."/>
            <person name="Baker S."/>
            <person name="Barry K."/>
            <person name="Bills G."/>
            <person name="Bluhm B."/>
            <person name="Cannon C."/>
            <person name="Castanera R."/>
            <person name="Culley D."/>
            <person name="Daum C."/>
            <person name="Ezra D."/>
            <person name="Gonzalez J."/>
            <person name="Henrissat B."/>
            <person name="Kuo A."/>
            <person name="Liang C."/>
            <person name="Lipzen A."/>
            <person name="Lutzoni F."/>
            <person name="Magnuson J."/>
            <person name="Mondo S."/>
            <person name="Nolan M."/>
            <person name="Ohm R."/>
            <person name="Pangilinan J."/>
            <person name="Park H.-J."/>
            <person name="Ramirez L."/>
            <person name="Alfaro M."/>
            <person name="Sun H."/>
            <person name="Tritt A."/>
            <person name="Yoshinaga Y."/>
            <person name="Zwiers L.-H."/>
            <person name="Turgeon B."/>
            <person name="Goodwin S."/>
            <person name="Spatafora J."/>
            <person name="Crous P."/>
            <person name="Grigoriev I."/>
        </authorList>
    </citation>
    <scope>NUCLEOTIDE SEQUENCE [LARGE SCALE GENOMIC DNA]</scope>
    <source>
        <strain evidence="3">CBS 304.66</strain>
    </source>
</reference>
<comment type="caution">
    <text evidence="2">The sequence shown here is derived from an EMBL/GenBank/DDBJ whole genome shotgun (WGS) entry which is preliminary data.</text>
</comment>